<name>A0AAV7SBT6_PLEWA</name>
<reference evidence="2" key="1">
    <citation type="journal article" date="2022" name="bioRxiv">
        <title>Sequencing and chromosome-scale assembly of the giantPleurodeles waltlgenome.</title>
        <authorList>
            <person name="Brown T."/>
            <person name="Elewa A."/>
            <person name="Iarovenko S."/>
            <person name="Subramanian E."/>
            <person name="Araus A.J."/>
            <person name="Petzold A."/>
            <person name="Susuki M."/>
            <person name="Suzuki K.-i.T."/>
            <person name="Hayashi T."/>
            <person name="Toyoda A."/>
            <person name="Oliveira C."/>
            <person name="Osipova E."/>
            <person name="Leigh N.D."/>
            <person name="Simon A."/>
            <person name="Yun M.H."/>
        </authorList>
    </citation>
    <scope>NUCLEOTIDE SEQUENCE</scope>
    <source>
        <strain evidence="2">20211129_DDA</strain>
        <tissue evidence="2">Liver</tissue>
    </source>
</reference>
<comment type="caution">
    <text evidence="2">The sequence shown here is derived from an EMBL/GenBank/DDBJ whole genome shotgun (WGS) entry which is preliminary data.</text>
</comment>
<accession>A0AAV7SBT6</accession>
<feature type="region of interest" description="Disordered" evidence="1">
    <location>
        <begin position="33"/>
        <end position="55"/>
    </location>
</feature>
<dbReference type="AlphaFoldDB" id="A0AAV7SBT6"/>
<keyword evidence="3" id="KW-1185">Reference proteome</keyword>
<evidence type="ECO:0000313" key="2">
    <source>
        <dbReference type="EMBL" id="KAJ1160548.1"/>
    </source>
</evidence>
<evidence type="ECO:0000313" key="3">
    <source>
        <dbReference type="Proteomes" id="UP001066276"/>
    </source>
</evidence>
<evidence type="ECO:0000256" key="1">
    <source>
        <dbReference type="SAM" id="MobiDB-lite"/>
    </source>
</evidence>
<dbReference type="EMBL" id="JANPWB010000008">
    <property type="protein sequence ID" value="KAJ1160548.1"/>
    <property type="molecule type" value="Genomic_DNA"/>
</dbReference>
<organism evidence="2 3">
    <name type="scientific">Pleurodeles waltl</name>
    <name type="common">Iberian ribbed newt</name>
    <dbReference type="NCBI Taxonomy" id="8319"/>
    <lineage>
        <taxon>Eukaryota</taxon>
        <taxon>Metazoa</taxon>
        <taxon>Chordata</taxon>
        <taxon>Craniata</taxon>
        <taxon>Vertebrata</taxon>
        <taxon>Euteleostomi</taxon>
        <taxon>Amphibia</taxon>
        <taxon>Batrachia</taxon>
        <taxon>Caudata</taxon>
        <taxon>Salamandroidea</taxon>
        <taxon>Salamandridae</taxon>
        <taxon>Pleurodelinae</taxon>
        <taxon>Pleurodeles</taxon>
    </lineage>
</organism>
<sequence>MTEAPPTGWRCFTRHSDRGGTAAVAQLGPAVSRRISPGWENPPWRRCKQRHHGDSDPLPASLFLAVFTARNRMAGTGTVKSATGATAPVAHLQYRRLHSEPASVLQALSRLAGGRSLGGRPPAQR</sequence>
<dbReference type="Proteomes" id="UP001066276">
    <property type="component" value="Chromosome 4_2"/>
</dbReference>
<protein>
    <submittedName>
        <fullName evidence="2">Uncharacterized protein</fullName>
    </submittedName>
</protein>
<gene>
    <name evidence="2" type="ORF">NDU88_001045</name>
</gene>
<proteinExistence type="predicted"/>